<evidence type="ECO:0000313" key="3">
    <source>
        <dbReference type="EMBL" id="OMJ20652.1"/>
    </source>
</evidence>
<evidence type="ECO:0000313" key="4">
    <source>
        <dbReference type="Proteomes" id="UP000187429"/>
    </source>
</evidence>
<comment type="caution">
    <text evidence="3">The sequence shown here is derived from an EMBL/GenBank/DDBJ whole genome shotgun (WGS) entry which is preliminary data.</text>
</comment>
<accession>A0A1R1Y136</accession>
<dbReference type="Gene3D" id="3.30.160.60">
    <property type="entry name" value="Classic Zinc Finger"/>
    <property type="match status" value="1"/>
</dbReference>
<keyword evidence="4" id="KW-1185">Reference proteome</keyword>
<dbReference type="GO" id="GO:0003700">
    <property type="term" value="F:DNA-binding transcription factor activity"/>
    <property type="evidence" value="ECO:0007669"/>
    <property type="project" value="InterPro"/>
</dbReference>
<dbReference type="Pfam" id="PF07716">
    <property type="entry name" value="bZIP_2"/>
    <property type="match status" value="1"/>
</dbReference>
<dbReference type="Proteomes" id="UP000187429">
    <property type="component" value="Unassembled WGS sequence"/>
</dbReference>
<keyword evidence="1" id="KW-0175">Coiled coil</keyword>
<evidence type="ECO:0000256" key="1">
    <source>
        <dbReference type="SAM" id="Coils"/>
    </source>
</evidence>
<feature type="coiled-coil region" evidence="1">
    <location>
        <begin position="310"/>
        <end position="344"/>
    </location>
</feature>
<dbReference type="InterPro" id="IPR046347">
    <property type="entry name" value="bZIP_sf"/>
</dbReference>
<dbReference type="SUPFAM" id="SSF57959">
    <property type="entry name" value="Leucine zipper domain"/>
    <property type="match status" value="1"/>
</dbReference>
<name>A0A1R1Y136_9FUNG</name>
<organism evidence="3 4">
    <name type="scientific">Smittium culicis</name>
    <dbReference type="NCBI Taxonomy" id="133412"/>
    <lineage>
        <taxon>Eukaryota</taxon>
        <taxon>Fungi</taxon>
        <taxon>Fungi incertae sedis</taxon>
        <taxon>Zoopagomycota</taxon>
        <taxon>Kickxellomycotina</taxon>
        <taxon>Harpellomycetes</taxon>
        <taxon>Harpellales</taxon>
        <taxon>Legeriomycetaceae</taxon>
        <taxon>Smittium</taxon>
    </lineage>
</organism>
<evidence type="ECO:0000259" key="2">
    <source>
        <dbReference type="PROSITE" id="PS50217"/>
    </source>
</evidence>
<sequence length="372" mass="41583">MNQDQLDYVVFKLWSALSSTPSNPTNPPHQVLQDFSQINPSAQLETQKCFGNFPVPQYNDLLGTPYSLPNLNQANQFMPYQNPNSFKQNFLPPNMGFNPTINNNMPQLPVNSENTFTFSPPSDNLDMLISSIMSPSTNTASNSPLSTSFSSGTPAFESFEYIPSNKQDILSAIAPHPSPTKYQSPISDASTKFSPAIVSMPSEPANTNKDLNTIESSFDSSAPVENVKDSVNIRKRCDNEFLASLPPQLALKRRRARSAKQTAIIEELLNSTNNGNLNSSTSSVSIFSEPIAQVDTVKRHRNTDAARRSRLRKALRMETLEKQVVELELENKSLRESLQTFENEKLESIKREECLKRQIQEMTILLSESINN</sequence>
<proteinExistence type="predicted"/>
<feature type="domain" description="BZIP" evidence="2">
    <location>
        <begin position="298"/>
        <end position="344"/>
    </location>
</feature>
<reference evidence="4" key="1">
    <citation type="submission" date="2017-01" db="EMBL/GenBank/DDBJ databases">
        <authorList>
            <person name="Wang Y."/>
            <person name="White M."/>
            <person name="Kvist S."/>
            <person name="Moncalvo J.-M."/>
        </authorList>
    </citation>
    <scope>NUCLEOTIDE SEQUENCE [LARGE SCALE GENOMIC DNA]</scope>
    <source>
        <strain evidence="4">ID-206-W2</strain>
    </source>
</reference>
<dbReference type="OrthoDB" id="5599665at2759"/>
<dbReference type="AlphaFoldDB" id="A0A1R1Y136"/>
<dbReference type="EMBL" id="LSSM01002698">
    <property type="protein sequence ID" value="OMJ20652.1"/>
    <property type="molecule type" value="Genomic_DNA"/>
</dbReference>
<dbReference type="PROSITE" id="PS50217">
    <property type="entry name" value="BZIP"/>
    <property type="match status" value="1"/>
</dbReference>
<dbReference type="CDD" id="cd12193">
    <property type="entry name" value="bZIP_GCN4"/>
    <property type="match status" value="1"/>
</dbReference>
<protein>
    <recommendedName>
        <fullName evidence="2">BZIP domain-containing protein</fullName>
    </recommendedName>
</protein>
<dbReference type="PROSITE" id="PS00036">
    <property type="entry name" value="BZIP_BASIC"/>
    <property type="match status" value="1"/>
</dbReference>
<dbReference type="SMART" id="SM00338">
    <property type="entry name" value="BRLZ"/>
    <property type="match status" value="1"/>
</dbReference>
<gene>
    <name evidence="3" type="ORF">AYI69_g6125</name>
</gene>
<dbReference type="InterPro" id="IPR004827">
    <property type="entry name" value="bZIP"/>
</dbReference>